<sequence length="503" mass="53033">MTSTEDLTTALDQPVETTADHTPKGAAKAAAMRDALAYVERWVAFQGELLGTPGIQVAVRHKGELLLDLAWGVADVETQAPLTTDHLFRIASHSKTFTATAALQLIEAGELRLDDTIEQWVPALADSGVATVTVRELLGHQGGIIRDGSDANYWQRGGGTFPDRDAIIAMAKAEGVVYATNEHFKYSNIGYSLLGLVLEGASGMSYAELVAERITGPLGTTAMGPEWLAERDGEFASGHTGRTRVDDARHRIRHVDTAAMAPATGWFATAADLTVYGSAHAFGNETLVTDASKRLLQRPESPVTHAGVTRHYGLGFDVETIGSRAVVGHSGGYPGHITRTWIDPKDDLVVSALTNAIDGPAGVIAGGVLAIIDLALALAEEVEADASVAVPAEIAAELEGRFANLWSIEDVVPLGGRLVVLYPKAPEPAGFVVRLRVTDTADSLATDDVAGFWATGEPAVFGRDADGAVETLTTSGMTSWRIDAWRAALASGDLAAALPRVSL</sequence>
<dbReference type="STRING" id="399736.SAMN04489720_1698"/>
<organism evidence="3 4">
    <name type="scientific">Agrococcus jejuensis</name>
    <dbReference type="NCBI Taxonomy" id="399736"/>
    <lineage>
        <taxon>Bacteria</taxon>
        <taxon>Bacillati</taxon>
        <taxon>Actinomycetota</taxon>
        <taxon>Actinomycetes</taxon>
        <taxon>Micrococcales</taxon>
        <taxon>Microbacteriaceae</taxon>
        <taxon>Agrococcus</taxon>
    </lineage>
</organism>
<dbReference type="InterPro" id="IPR001466">
    <property type="entry name" value="Beta-lactam-related"/>
</dbReference>
<feature type="region of interest" description="Disordered" evidence="1">
    <location>
        <begin position="1"/>
        <end position="26"/>
    </location>
</feature>
<dbReference type="PANTHER" id="PTHR46825">
    <property type="entry name" value="D-ALANYL-D-ALANINE-CARBOXYPEPTIDASE/ENDOPEPTIDASE AMPH"/>
    <property type="match status" value="1"/>
</dbReference>
<dbReference type="PANTHER" id="PTHR46825:SF9">
    <property type="entry name" value="BETA-LACTAMASE-RELATED DOMAIN-CONTAINING PROTEIN"/>
    <property type="match status" value="1"/>
</dbReference>
<protein>
    <submittedName>
        <fullName evidence="3">CubicO group peptidase, beta-lactamase class C family</fullName>
    </submittedName>
</protein>
<evidence type="ECO:0000259" key="2">
    <source>
        <dbReference type="Pfam" id="PF00144"/>
    </source>
</evidence>
<dbReference type="InterPro" id="IPR012338">
    <property type="entry name" value="Beta-lactam/transpept-like"/>
</dbReference>
<accession>A0A1G8DMP6</accession>
<feature type="domain" description="Beta-lactamase-related" evidence="2">
    <location>
        <begin position="51"/>
        <end position="356"/>
    </location>
</feature>
<evidence type="ECO:0000313" key="4">
    <source>
        <dbReference type="Proteomes" id="UP000198822"/>
    </source>
</evidence>
<evidence type="ECO:0000313" key="3">
    <source>
        <dbReference type="EMBL" id="SDH58769.1"/>
    </source>
</evidence>
<keyword evidence="4" id="KW-1185">Reference proteome</keyword>
<dbReference type="AlphaFoldDB" id="A0A1G8DMP6"/>
<gene>
    <name evidence="3" type="ORF">SAMN04489720_1698</name>
</gene>
<name>A0A1G8DMP6_9MICO</name>
<feature type="compositionally biased region" description="Polar residues" evidence="1">
    <location>
        <begin position="1"/>
        <end position="11"/>
    </location>
</feature>
<dbReference type="SUPFAM" id="SSF56601">
    <property type="entry name" value="beta-lactamase/transpeptidase-like"/>
    <property type="match status" value="1"/>
</dbReference>
<dbReference type="EMBL" id="LT629695">
    <property type="protein sequence ID" value="SDH58769.1"/>
    <property type="molecule type" value="Genomic_DNA"/>
</dbReference>
<dbReference type="RefSeq" id="WP_197674583.1">
    <property type="nucleotide sequence ID" value="NZ_LT629695.1"/>
</dbReference>
<proteinExistence type="predicted"/>
<evidence type="ECO:0000256" key="1">
    <source>
        <dbReference type="SAM" id="MobiDB-lite"/>
    </source>
</evidence>
<dbReference type="Proteomes" id="UP000198822">
    <property type="component" value="Chromosome I"/>
</dbReference>
<dbReference type="InterPro" id="IPR050491">
    <property type="entry name" value="AmpC-like"/>
</dbReference>
<dbReference type="Pfam" id="PF00144">
    <property type="entry name" value="Beta-lactamase"/>
    <property type="match status" value="1"/>
</dbReference>
<reference evidence="4" key="1">
    <citation type="submission" date="2016-10" db="EMBL/GenBank/DDBJ databases">
        <authorList>
            <person name="Varghese N."/>
            <person name="Submissions S."/>
        </authorList>
    </citation>
    <scope>NUCLEOTIDE SEQUENCE [LARGE SCALE GENOMIC DNA]</scope>
    <source>
        <strain evidence="4">DSM 22002</strain>
    </source>
</reference>
<dbReference type="Gene3D" id="3.40.710.10">
    <property type="entry name" value="DD-peptidase/beta-lactamase superfamily"/>
    <property type="match status" value="1"/>
</dbReference>